<keyword evidence="2" id="KW-1185">Reference proteome</keyword>
<evidence type="ECO:0000313" key="3">
    <source>
        <dbReference type="RefSeq" id="XP_012873972.1"/>
    </source>
</evidence>
<reference evidence="3" key="1">
    <citation type="submission" date="2025-08" db="UniProtKB">
        <authorList>
            <consortium name="RefSeq"/>
        </authorList>
    </citation>
    <scope>IDENTIFICATION</scope>
    <source>
        <tissue evidence="3">Kidney</tissue>
    </source>
</reference>
<dbReference type="KEGG" id="dord:105987305"/>
<name>A0A1S3FDC4_DIPOR</name>
<feature type="compositionally biased region" description="Basic and acidic residues" evidence="1">
    <location>
        <begin position="233"/>
        <end position="242"/>
    </location>
</feature>
<sequence>MLPTVGRKYPWEPQNGGGNQARGTSASQLPHAARGSPPSGLLSWGDSPSPDPRGPQPRRAAPPARFPPRLPRPPTPPGSLREDWGGGTRAPPRSPSANGNPGRSSLSPPPPGETCAGEKSLYRSCQAEPPEPQLRNPAAREEDEQPRVRAPGGAHTEPTPGRRERPPRQPPAAVAVRARPPPGGGGRPKPRTDAARHLLARPHTWTLPGEGGRAGCGAPPLRARSAPRLTLTAEERGREGGHRSKKKPQPGLVSIPPPDVRLGSSRSLKLTAVPEPPLAVPESRLGAGRRLGEVLGVLLAEKGARGVGGDLAADPSVGCPRFPVSAPPWECCPARTPTP</sequence>
<evidence type="ECO:0000256" key="1">
    <source>
        <dbReference type="SAM" id="MobiDB-lite"/>
    </source>
</evidence>
<dbReference type="AlphaFoldDB" id="A0A1S3FDC4"/>
<evidence type="ECO:0000313" key="2">
    <source>
        <dbReference type="Proteomes" id="UP000081671"/>
    </source>
</evidence>
<feature type="compositionally biased region" description="Pro residues" evidence="1">
    <location>
        <begin position="64"/>
        <end position="77"/>
    </location>
</feature>
<proteinExistence type="predicted"/>
<dbReference type="RefSeq" id="XP_012873972.1">
    <property type="nucleotide sequence ID" value="XM_013018518.1"/>
</dbReference>
<organism evidence="2 3">
    <name type="scientific">Dipodomys ordii</name>
    <name type="common">Ord's kangaroo rat</name>
    <dbReference type="NCBI Taxonomy" id="10020"/>
    <lineage>
        <taxon>Eukaryota</taxon>
        <taxon>Metazoa</taxon>
        <taxon>Chordata</taxon>
        <taxon>Craniata</taxon>
        <taxon>Vertebrata</taxon>
        <taxon>Euteleostomi</taxon>
        <taxon>Mammalia</taxon>
        <taxon>Eutheria</taxon>
        <taxon>Euarchontoglires</taxon>
        <taxon>Glires</taxon>
        <taxon>Rodentia</taxon>
        <taxon>Castorimorpha</taxon>
        <taxon>Heteromyidae</taxon>
        <taxon>Dipodomyinae</taxon>
        <taxon>Dipodomys</taxon>
    </lineage>
</organism>
<dbReference type="GeneID" id="105987305"/>
<feature type="region of interest" description="Disordered" evidence="1">
    <location>
        <begin position="1"/>
        <end position="263"/>
    </location>
</feature>
<dbReference type="Proteomes" id="UP000081671">
    <property type="component" value="Unplaced"/>
</dbReference>
<protein>
    <submittedName>
        <fullName evidence="3">Basic salivary proline-rich protein 4-like</fullName>
    </submittedName>
</protein>
<accession>A0A1S3FDC4</accession>
<dbReference type="InParanoid" id="A0A1S3FDC4"/>
<gene>
    <name evidence="3" type="primary">LOC105987305</name>
</gene>